<dbReference type="InterPro" id="IPR036910">
    <property type="entry name" value="HMG_box_dom_sf"/>
</dbReference>
<keyword evidence="7" id="KW-1185">Reference proteome</keyword>
<protein>
    <recommendedName>
        <fullName evidence="5">HMG box domain-containing protein</fullName>
    </recommendedName>
</protein>
<feature type="DNA-binding region" description="HMG box" evidence="3">
    <location>
        <begin position="106"/>
        <end position="175"/>
    </location>
</feature>
<name>A0A4T0FKS0_9BASI</name>
<dbReference type="CDD" id="cd01389">
    <property type="entry name" value="HMG-box_ROX1-like"/>
    <property type="match status" value="1"/>
</dbReference>
<feature type="compositionally biased region" description="Polar residues" evidence="4">
    <location>
        <begin position="72"/>
        <end position="87"/>
    </location>
</feature>
<feature type="region of interest" description="Disordered" evidence="4">
    <location>
        <begin position="1"/>
        <end position="34"/>
    </location>
</feature>
<proteinExistence type="predicted"/>
<evidence type="ECO:0000256" key="1">
    <source>
        <dbReference type="ARBA" id="ARBA00023125"/>
    </source>
</evidence>
<dbReference type="GO" id="GO:0000978">
    <property type="term" value="F:RNA polymerase II cis-regulatory region sequence-specific DNA binding"/>
    <property type="evidence" value="ECO:0007669"/>
    <property type="project" value="TreeGrafter"/>
</dbReference>
<feature type="compositionally biased region" description="Basic and acidic residues" evidence="4">
    <location>
        <begin position="8"/>
        <end position="17"/>
    </location>
</feature>
<keyword evidence="1 3" id="KW-0238">DNA-binding</keyword>
<dbReference type="PANTHER" id="PTHR45789:SF2">
    <property type="entry name" value="FI18025P1"/>
    <property type="match status" value="1"/>
</dbReference>
<feature type="domain" description="HMG box" evidence="5">
    <location>
        <begin position="106"/>
        <end position="175"/>
    </location>
</feature>
<dbReference type="OrthoDB" id="6247875at2759"/>
<dbReference type="EMBL" id="SPNW01000059">
    <property type="protein sequence ID" value="TIA87306.1"/>
    <property type="molecule type" value="Genomic_DNA"/>
</dbReference>
<dbReference type="PANTHER" id="PTHR45789">
    <property type="entry name" value="FI18025P1"/>
    <property type="match status" value="1"/>
</dbReference>
<dbReference type="SUPFAM" id="SSF47095">
    <property type="entry name" value="HMG-box"/>
    <property type="match status" value="1"/>
</dbReference>
<dbReference type="GO" id="GO:0000981">
    <property type="term" value="F:DNA-binding transcription factor activity, RNA polymerase II-specific"/>
    <property type="evidence" value="ECO:0007669"/>
    <property type="project" value="TreeGrafter"/>
</dbReference>
<keyword evidence="2 3" id="KW-0539">Nucleus</keyword>
<dbReference type="InterPro" id="IPR051356">
    <property type="entry name" value="SOX/SOX-like_TF"/>
</dbReference>
<feature type="compositionally biased region" description="Basic and acidic residues" evidence="4">
    <location>
        <begin position="95"/>
        <end position="108"/>
    </location>
</feature>
<feature type="region of interest" description="Disordered" evidence="4">
    <location>
        <begin position="171"/>
        <end position="223"/>
    </location>
</feature>
<dbReference type="GO" id="GO:0005634">
    <property type="term" value="C:nucleus"/>
    <property type="evidence" value="ECO:0007669"/>
    <property type="project" value="UniProtKB-UniRule"/>
</dbReference>
<dbReference type="Proteomes" id="UP000310189">
    <property type="component" value="Unassembled WGS sequence"/>
</dbReference>
<accession>A0A4T0FKS0</accession>
<dbReference type="InterPro" id="IPR009071">
    <property type="entry name" value="HMG_box_dom"/>
</dbReference>
<evidence type="ECO:0000259" key="5">
    <source>
        <dbReference type="PROSITE" id="PS50118"/>
    </source>
</evidence>
<evidence type="ECO:0000256" key="3">
    <source>
        <dbReference type="PROSITE-ProRule" id="PRU00267"/>
    </source>
</evidence>
<reference evidence="6 7" key="1">
    <citation type="submission" date="2019-03" db="EMBL/GenBank/DDBJ databases">
        <title>Sequencing 23 genomes of Wallemia ichthyophaga.</title>
        <authorList>
            <person name="Gostincar C."/>
        </authorList>
    </citation>
    <scope>NUCLEOTIDE SEQUENCE [LARGE SCALE GENOMIC DNA]</scope>
    <source>
        <strain evidence="6 7">EXF-5753</strain>
    </source>
</reference>
<dbReference type="Gene3D" id="1.10.30.10">
    <property type="entry name" value="High mobility group box domain"/>
    <property type="match status" value="1"/>
</dbReference>
<feature type="region of interest" description="Disordered" evidence="4">
    <location>
        <begin position="53"/>
        <end position="112"/>
    </location>
</feature>
<dbReference type="SMART" id="SM00398">
    <property type="entry name" value="HMG"/>
    <property type="match status" value="1"/>
</dbReference>
<evidence type="ECO:0000313" key="6">
    <source>
        <dbReference type="EMBL" id="TIA87306.1"/>
    </source>
</evidence>
<sequence length="346" mass="38420">MKQTILLDPKEGGKEGGEGGYGGGETLGQLEDFGGMGDLGEYDILEELFERCEKADSQPLSPTPSAPERTVHSNSDADPSAPLASTSPKKRYRRTLKEVKHPKPDVPRPRNAWIIYRSHKSKELRAAATTPPNSRFISATVSDMWRQEPQHVKDEFLAMADDEKKMHSTLWPEYKFKPRRPTVREMRRGSGKGDSPTPRTKKSEERSRGRPCKSHSRSQSDDLAIRYPLNGAVAGQLFPMAIPMQANPPLLFNALPMVPASPVKGLQYPPDFLASPASSYPGSQPGLYNSPQHCNTDIPMLEHLPTDFNFDGMSDLFADIESLLNQPQDGHSQASSFFNVSQDLFK</sequence>
<organism evidence="6 7">
    <name type="scientific">Wallemia hederae</name>
    <dbReference type="NCBI Taxonomy" id="1540922"/>
    <lineage>
        <taxon>Eukaryota</taxon>
        <taxon>Fungi</taxon>
        <taxon>Dikarya</taxon>
        <taxon>Basidiomycota</taxon>
        <taxon>Wallemiomycotina</taxon>
        <taxon>Wallemiomycetes</taxon>
        <taxon>Wallemiales</taxon>
        <taxon>Wallemiaceae</taxon>
        <taxon>Wallemia</taxon>
    </lineage>
</organism>
<dbReference type="Pfam" id="PF00505">
    <property type="entry name" value="HMG_box"/>
    <property type="match status" value="1"/>
</dbReference>
<evidence type="ECO:0000256" key="2">
    <source>
        <dbReference type="ARBA" id="ARBA00023242"/>
    </source>
</evidence>
<comment type="caution">
    <text evidence="6">The sequence shown here is derived from an EMBL/GenBank/DDBJ whole genome shotgun (WGS) entry which is preliminary data.</text>
</comment>
<dbReference type="AlphaFoldDB" id="A0A4T0FKS0"/>
<evidence type="ECO:0000313" key="7">
    <source>
        <dbReference type="Proteomes" id="UP000310189"/>
    </source>
</evidence>
<evidence type="ECO:0000256" key="4">
    <source>
        <dbReference type="SAM" id="MobiDB-lite"/>
    </source>
</evidence>
<gene>
    <name evidence="6" type="ORF">E3P99_03270</name>
</gene>
<dbReference type="PROSITE" id="PS50118">
    <property type="entry name" value="HMG_BOX_2"/>
    <property type="match status" value="1"/>
</dbReference>